<protein>
    <submittedName>
        <fullName evidence="1">Uncharacterized protein</fullName>
    </submittedName>
</protein>
<sequence>MDQVYKNFQNYLTTEFESKIKNVETLQGENEAKHNEQLQAKLIQFETLYRNIKENFPNALNHPKSEK</sequence>
<dbReference type="GeneID" id="7825485"/>
<dbReference type="Proteomes" id="UP000009168">
    <property type="component" value="Unassembled WGS sequence"/>
</dbReference>
<keyword evidence="2" id="KW-1185">Reference proteome</keyword>
<dbReference type="AlphaFoldDB" id="Q23W23"/>
<gene>
    <name evidence="1" type="ORF">TTHERM_00794080</name>
</gene>
<accession>Q23W23</accession>
<name>Q23W23_TETTS</name>
<dbReference type="HOGENOM" id="CLU_2818123_0_0_1"/>
<evidence type="ECO:0000313" key="2">
    <source>
        <dbReference type="Proteomes" id="UP000009168"/>
    </source>
</evidence>
<dbReference type="RefSeq" id="XP_001020927.1">
    <property type="nucleotide sequence ID" value="XM_001020927.1"/>
</dbReference>
<dbReference type="KEGG" id="tet:TTHERM_00794080"/>
<proteinExistence type="predicted"/>
<organism evidence="1 2">
    <name type="scientific">Tetrahymena thermophila (strain SB210)</name>
    <dbReference type="NCBI Taxonomy" id="312017"/>
    <lineage>
        <taxon>Eukaryota</taxon>
        <taxon>Sar</taxon>
        <taxon>Alveolata</taxon>
        <taxon>Ciliophora</taxon>
        <taxon>Intramacronucleata</taxon>
        <taxon>Oligohymenophorea</taxon>
        <taxon>Hymenostomatida</taxon>
        <taxon>Tetrahymenina</taxon>
        <taxon>Tetrahymenidae</taxon>
        <taxon>Tetrahymena</taxon>
    </lineage>
</organism>
<dbReference type="InParanoid" id="Q23W23"/>
<evidence type="ECO:0000313" key="1">
    <source>
        <dbReference type="EMBL" id="EAS00682.1"/>
    </source>
</evidence>
<dbReference type="EMBL" id="GG662609">
    <property type="protein sequence ID" value="EAS00682.1"/>
    <property type="molecule type" value="Genomic_DNA"/>
</dbReference>
<reference evidence="2" key="1">
    <citation type="journal article" date="2006" name="PLoS Biol.">
        <title>Macronuclear genome sequence of the ciliate Tetrahymena thermophila, a model eukaryote.</title>
        <authorList>
            <person name="Eisen J.A."/>
            <person name="Coyne R.S."/>
            <person name="Wu M."/>
            <person name="Wu D."/>
            <person name="Thiagarajan M."/>
            <person name="Wortman J.R."/>
            <person name="Badger J.H."/>
            <person name="Ren Q."/>
            <person name="Amedeo P."/>
            <person name="Jones K.M."/>
            <person name="Tallon L.J."/>
            <person name="Delcher A.L."/>
            <person name="Salzberg S.L."/>
            <person name="Silva J.C."/>
            <person name="Haas B.J."/>
            <person name="Majoros W.H."/>
            <person name="Farzad M."/>
            <person name="Carlton J.M."/>
            <person name="Smith R.K. Jr."/>
            <person name="Garg J."/>
            <person name="Pearlman R.E."/>
            <person name="Karrer K.M."/>
            <person name="Sun L."/>
            <person name="Manning G."/>
            <person name="Elde N.C."/>
            <person name="Turkewitz A.P."/>
            <person name="Asai D.J."/>
            <person name="Wilkes D.E."/>
            <person name="Wang Y."/>
            <person name="Cai H."/>
            <person name="Collins K."/>
            <person name="Stewart B.A."/>
            <person name="Lee S.R."/>
            <person name="Wilamowska K."/>
            <person name="Weinberg Z."/>
            <person name="Ruzzo W.L."/>
            <person name="Wloga D."/>
            <person name="Gaertig J."/>
            <person name="Frankel J."/>
            <person name="Tsao C.-C."/>
            <person name="Gorovsky M.A."/>
            <person name="Keeling P.J."/>
            <person name="Waller R.F."/>
            <person name="Patron N.J."/>
            <person name="Cherry J.M."/>
            <person name="Stover N.A."/>
            <person name="Krieger C.J."/>
            <person name="del Toro C."/>
            <person name="Ryder H.F."/>
            <person name="Williamson S.C."/>
            <person name="Barbeau R.A."/>
            <person name="Hamilton E.P."/>
            <person name="Orias E."/>
        </authorList>
    </citation>
    <scope>NUCLEOTIDE SEQUENCE [LARGE SCALE GENOMIC DNA]</scope>
    <source>
        <strain evidence="2">SB210</strain>
    </source>
</reference>